<dbReference type="EMBL" id="NFZT01000001">
    <property type="protein sequence ID" value="OWV34645.1"/>
    <property type="molecule type" value="Genomic_DNA"/>
</dbReference>
<evidence type="ECO:0000313" key="2">
    <source>
        <dbReference type="EMBL" id="OWV34645.1"/>
    </source>
</evidence>
<dbReference type="InterPro" id="IPR013078">
    <property type="entry name" value="His_Pase_superF_clade-1"/>
</dbReference>
<name>A0A219B8F5_9SPHN</name>
<keyword evidence="3" id="KW-1185">Reference proteome</keyword>
<organism evidence="2 3">
    <name type="scientific">Pacificimonas flava</name>
    <dbReference type="NCBI Taxonomy" id="1234595"/>
    <lineage>
        <taxon>Bacteria</taxon>
        <taxon>Pseudomonadati</taxon>
        <taxon>Pseudomonadota</taxon>
        <taxon>Alphaproteobacteria</taxon>
        <taxon>Sphingomonadales</taxon>
        <taxon>Sphingosinicellaceae</taxon>
        <taxon>Pacificimonas</taxon>
    </lineage>
</organism>
<reference evidence="3" key="1">
    <citation type="submission" date="2017-05" db="EMBL/GenBank/DDBJ databases">
        <authorList>
            <person name="Lin X."/>
        </authorList>
    </citation>
    <scope>NUCLEOTIDE SEQUENCE [LARGE SCALE GENOMIC DNA]</scope>
    <source>
        <strain evidence="3">JLT2012</strain>
    </source>
</reference>
<protein>
    <submittedName>
        <fullName evidence="2">Histidine phosphatase family protein</fullName>
    </submittedName>
</protein>
<dbReference type="InterPro" id="IPR029033">
    <property type="entry name" value="His_PPase_superfam"/>
</dbReference>
<feature type="binding site" evidence="1">
    <location>
        <position position="58"/>
    </location>
    <ligand>
        <name>substrate</name>
    </ligand>
</feature>
<dbReference type="OrthoDB" id="9810154at2"/>
<evidence type="ECO:0000313" key="3">
    <source>
        <dbReference type="Proteomes" id="UP000198462"/>
    </source>
</evidence>
<dbReference type="SMART" id="SM00855">
    <property type="entry name" value="PGAM"/>
    <property type="match status" value="1"/>
</dbReference>
<dbReference type="SUPFAM" id="SSF53254">
    <property type="entry name" value="Phosphoglycerate mutase-like"/>
    <property type="match status" value="1"/>
</dbReference>
<dbReference type="Proteomes" id="UP000198462">
    <property type="component" value="Unassembled WGS sequence"/>
</dbReference>
<dbReference type="Gene3D" id="3.40.50.1240">
    <property type="entry name" value="Phosphoglycerate mutase-like"/>
    <property type="match status" value="1"/>
</dbReference>
<comment type="caution">
    <text evidence="2">The sequence shown here is derived from an EMBL/GenBank/DDBJ whole genome shotgun (WGS) entry which is preliminary data.</text>
</comment>
<accession>A0A219B8F5</accession>
<dbReference type="Pfam" id="PF00300">
    <property type="entry name" value="His_Phos_1"/>
    <property type="match status" value="1"/>
</dbReference>
<dbReference type="AlphaFoldDB" id="A0A219B8F5"/>
<dbReference type="PANTHER" id="PTHR47623">
    <property type="entry name" value="OS09G0287300 PROTEIN"/>
    <property type="match status" value="1"/>
</dbReference>
<dbReference type="PANTHER" id="PTHR47623:SF1">
    <property type="entry name" value="OS09G0287300 PROTEIN"/>
    <property type="match status" value="1"/>
</dbReference>
<proteinExistence type="predicted"/>
<dbReference type="RefSeq" id="WP_088713346.1">
    <property type="nucleotide sequence ID" value="NZ_NFZT01000001.1"/>
</dbReference>
<dbReference type="CDD" id="cd07067">
    <property type="entry name" value="HP_PGM_like"/>
    <property type="match status" value="1"/>
</dbReference>
<evidence type="ECO:0000256" key="1">
    <source>
        <dbReference type="PIRSR" id="PIRSR613078-2"/>
    </source>
</evidence>
<gene>
    <name evidence="2" type="ORF">B5C34_05075</name>
</gene>
<sequence>MKHLILLRHAKSSWDDQGQSDFDRPLNDKGARAARTVGEHAARAGIRWDEAVASPARRVRETISHFADGYGQPFSVRDERDIYMANVQSLLDVLSHCTGERVLLVGHNPGLEDLIFHLVPKDDGPARREVDVKYPTATLCVMALKTDDWTSLEEGCATIEKLVRPRDLDPALGPDAD</sequence>